<name>A0ABQ0Q387_9PROT</name>
<reference evidence="2" key="1">
    <citation type="submission" date="2013-04" db="EMBL/GenBank/DDBJ databases">
        <title>The genome sequencing project of 58 acetic acid bacteria.</title>
        <authorList>
            <person name="Okamoto-Kainuma A."/>
            <person name="Ishikawa M."/>
            <person name="Umino S."/>
            <person name="Koizumi Y."/>
            <person name="Shiwa Y."/>
            <person name="Yoshikawa H."/>
            <person name="Matsutani M."/>
            <person name="Matsushita K."/>
        </authorList>
    </citation>
    <scope>NUCLEOTIDE SEQUENCE</scope>
    <source>
        <strain evidence="2">NRIC 0535</strain>
    </source>
</reference>
<dbReference type="EMBL" id="BAPV01000013">
    <property type="protein sequence ID" value="GBQ89304.1"/>
    <property type="molecule type" value="Genomic_DNA"/>
</dbReference>
<evidence type="ECO:0000313" key="2">
    <source>
        <dbReference type="EMBL" id="GBQ89304.1"/>
    </source>
</evidence>
<sequence length="119" mass="12178">MQELCLGIGLALWACLLLALPVADQSWPGLGQLLSILPRVDDPALVYAALAWLTGGAQIVGALFGRSAVRRAAAIAAFTAWAFIACGLIGHTALVPAIAAYAALALLNIRAALGKTDDA</sequence>
<evidence type="ECO:0000256" key="1">
    <source>
        <dbReference type="SAM" id="Phobius"/>
    </source>
</evidence>
<dbReference type="Proteomes" id="UP001062776">
    <property type="component" value="Unassembled WGS sequence"/>
</dbReference>
<feature type="transmembrane region" description="Helical" evidence="1">
    <location>
        <begin position="45"/>
        <end position="65"/>
    </location>
</feature>
<gene>
    <name evidence="2" type="ORF">AA0535_1760</name>
</gene>
<keyword evidence="1" id="KW-0472">Membrane</keyword>
<feature type="transmembrane region" description="Helical" evidence="1">
    <location>
        <begin position="72"/>
        <end position="90"/>
    </location>
</feature>
<proteinExistence type="predicted"/>
<accession>A0ABQ0Q387</accession>
<organism evidence="2 3">
    <name type="scientific">Asaia krungthepensis NRIC 0535</name>
    <dbReference type="NCBI Taxonomy" id="1307925"/>
    <lineage>
        <taxon>Bacteria</taxon>
        <taxon>Pseudomonadati</taxon>
        <taxon>Pseudomonadota</taxon>
        <taxon>Alphaproteobacteria</taxon>
        <taxon>Acetobacterales</taxon>
        <taxon>Acetobacteraceae</taxon>
        <taxon>Asaia</taxon>
    </lineage>
</organism>
<keyword evidence="1" id="KW-1133">Transmembrane helix</keyword>
<keyword evidence="3" id="KW-1185">Reference proteome</keyword>
<protein>
    <submittedName>
        <fullName evidence="2">Uncharacterized protein</fullName>
    </submittedName>
</protein>
<comment type="caution">
    <text evidence="2">The sequence shown here is derived from an EMBL/GenBank/DDBJ whole genome shotgun (WGS) entry which is preliminary data.</text>
</comment>
<keyword evidence="1" id="KW-0812">Transmembrane</keyword>
<evidence type="ECO:0000313" key="3">
    <source>
        <dbReference type="Proteomes" id="UP001062776"/>
    </source>
</evidence>